<feature type="domain" description="Subtilisin inhibitor" evidence="8">
    <location>
        <begin position="43"/>
        <end position="105"/>
    </location>
</feature>
<accession>A0ABY5DD17</accession>
<evidence type="ECO:0000256" key="6">
    <source>
        <dbReference type="ARBA" id="ARBA00023157"/>
    </source>
</evidence>
<comment type="subcellular location">
    <subcellularLocation>
        <location evidence="1">Secreted</location>
    </subcellularLocation>
</comment>
<comment type="similarity">
    <text evidence="2">Belongs to the protease inhibitor I16 (SSI) family.</text>
</comment>
<dbReference type="InterPro" id="IPR036819">
    <property type="entry name" value="Subtilisin_inhibitor-like_sf"/>
</dbReference>
<evidence type="ECO:0000256" key="2">
    <source>
        <dbReference type="ARBA" id="ARBA00010472"/>
    </source>
</evidence>
<evidence type="ECO:0000256" key="1">
    <source>
        <dbReference type="ARBA" id="ARBA00004613"/>
    </source>
</evidence>
<evidence type="ECO:0000256" key="3">
    <source>
        <dbReference type="ARBA" id="ARBA00022525"/>
    </source>
</evidence>
<keyword evidence="10" id="KW-1185">Reference proteome</keyword>
<reference evidence="9" key="1">
    <citation type="submission" date="2022-06" db="EMBL/GenBank/DDBJ databases">
        <authorList>
            <person name="Ping M."/>
        </authorList>
    </citation>
    <scope>NUCLEOTIDE SEQUENCE</scope>
    <source>
        <strain evidence="9">JCM11759T</strain>
    </source>
</reference>
<keyword evidence="7" id="KW-0732">Signal</keyword>
<evidence type="ECO:0000256" key="4">
    <source>
        <dbReference type="ARBA" id="ARBA00022690"/>
    </source>
</evidence>
<sequence length="128" mass="13537">MIRTATVVACTAVALALATPAHAEPAGSDVYVLQVFGAVERHEDTAISWHRATTLTCDPAGGGHTKAEKACDLIAEHGDIASVTSARDGFCTMEYRPVTVRVSGAEEYEETFGNQCVMNSAKGAIFDF</sequence>
<evidence type="ECO:0000259" key="8">
    <source>
        <dbReference type="Pfam" id="PF00720"/>
    </source>
</evidence>
<evidence type="ECO:0000313" key="9">
    <source>
        <dbReference type="EMBL" id="USY20930.1"/>
    </source>
</evidence>
<protein>
    <submittedName>
        <fullName evidence="9">SSI family serine proteinase inhibitor</fullName>
    </submittedName>
</protein>
<dbReference type="RefSeq" id="WP_254419949.1">
    <property type="nucleotide sequence ID" value="NZ_BAAAJB010000034.1"/>
</dbReference>
<dbReference type="InterPro" id="IPR023549">
    <property type="entry name" value="Subtilisin_inhibitor"/>
</dbReference>
<feature type="chain" id="PRO_5045661298" evidence="7">
    <location>
        <begin position="24"/>
        <end position="128"/>
    </location>
</feature>
<dbReference type="SUPFAM" id="SSF55399">
    <property type="entry name" value="Subtilisin inhibitor"/>
    <property type="match status" value="1"/>
</dbReference>
<keyword evidence="6" id="KW-1015">Disulfide bond</keyword>
<feature type="signal peptide" evidence="7">
    <location>
        <begin position="1"/>
        <end position="23"/>
    </location>
</feature>
<evidence type="ECO:0000313" key="10">
    <source>
        <dbReference type="Proteomes" id="UP001055940"/>
    </source>
</evidence>
<dbReference type="EMBL" id="CP099837">
    <property type="protein sequence ID" value="USY20930.1"/>
    <property type="molecule type" value="Genomic_DNA"/>
</dbReference>
<evidence type="ECO:0000256" key="5">
    <source>
        <dbReference type="ARBA" id="ARBA00022900"/>
    </source>
</evidence>
<dbReference type="Pfam" id="PF00720">
    <property type="entry name" value="SSI"/>
    <property type="match status" value="1"/>
</dbReference>
<dbReference type="Proteomes" id="UP001055940">
    <property type="component" value="Chromosome"/>
</dbReference>
<organism evidence="9 10">
    <name type="scientific">Nocardiopsis exhalans</name>
    <dbReference type="NCBI Taxonomy" id="163604"/>
    <lineage>
        <taxon>Bacteria</taxon>
        <taxon>Bacillati</taxon>
        <taxon>Actinomycetota</taxon>
        <taxon>Actinomycetes</taxon>
        <taxon>Streptosporangiales</taxon>
        <taxon>Nocardiopsidaceae</taxon>
        <taxon>Nocardiopsis</taxon>
    </lineage>
</organism>
<evidence type="ECO:0000256" key="7">
    <source>
        <dbReference type="SAM" id="SignalP"/>
    </source>
</evidence>
<keyword evidence="5" id="KW-0722">Serine protease inhibitor</keyword>
<proteinExistence type="inferred from homology"/>
<name>A0ABY5DD17_9ACTN</name>
<gene>
    <name evidence="9" type="ORF">NE857_04585</name>
</gene>
<dbReference type="Gene3D" id="3.30.350.10">
    <property type="entry name" value="Subtilisin inhibitor-like"/>
    <property type="match status" value="1"/>
</dbReference>
<keyword evidence="3" id="KW-0964">Secreted</keyword>
<keyword evidence="4" id="KW-0646">Protease inhibitor</keyword>